<dbReference type="EMBL" id="JAIWOZ010000002">
    <property type="protein sequence ID" value="KAH6609764.1"/>
    <property type="molecule type" value="Genomic_DNA"/>
</dbReference>
<reference evidence="2" key="1">
    <citation type="submission" date="2021-08" db="EMBL/GenBank/DDBJ databases">
        <title>Chromosome-Level Trichoderma cornu-damae using Hi-C Data.</title>
        <authorList>
            <person name="Kim C.S."/>
        </authorList>
    </citation>
    <scope>NUCLEOTIDE SEQUENCE</scope>
    <source>
        <strain evidence="2">KA19-0412C</strain>
    </source>
</reference>
<evidence type="ECO:0000313" key="2">
    <source>
        <dbReference type="EMBL" id="KAH6609764.1"/>
    </source>
</evidence>
<protein>
    <submittedName>
        <fullName evidence="2">Uncharacterized protein</fullName>
    </submittedName>
</protein>
<dbReference type="Proteomes" id="UP000827724">
    <property type="component" value="Unassembled WGS sequence"/>
</dbReference>
<name>A0A9P8QR60_9HYPO</name>
<feature type="compositionally biased region" description="Basic and acidic residues" evidence="1">
    <location>
        <begin position="25"/>
        <end position="37"/>
    </location>
</feature>
<keyword evidence="3" id="KW-1185">Reference proteome</keyword>
<evidence type="ECO:0000256" key="1">
    <source>
        <dbReference type="SAM" id="MobiDB-lite"/>
    </source>
</evidence>
<feature type="region of interest" description="Disordered" evidence="1">
    <location>
        <begin position="21"/>
        <end position="42"/>
    </location>
</feature>
<comment type="caution">
    <text evidence="2">The sequence shown here is derived from an EMBL/GenBank/DDBJ whole genome shotgun (WGS) entry which is preliminary data.</text>
</comment>
<proteinExistence type="predicted"/>
<dbReference type="AlphaFoldDB" id="A0A9P8QR60"/>
<organism evidence="2 3">
    <name type="scientific">Trichoderma cornu-damae</name>
    <dbReference type="NCBI Taxonomy" id="654480"/>
    <lineage>
        <taxon>Eukaryota</taxon>
        <taxon>Fungi</taxon>
        <taxon>Dikarya</taxon>
        <taxon>Ascomycota</taxon>
        <taxon>Pezizomycotina</taxon>
        <taxon>Sordariomycetes</taxon>
        <taxon>Hypocreomycetidae</taxon>
        <taxon>Hypocreales</taxon>
        <taxon>Hypocreaceae</taxon>
        <taxon>Trichoderma</taxon>
    </lineage>
</organism>
<sequence>MRPENGSAVDVDIVQVLEAVPNTDRQPRGDGGAERRGLAHSRTHAHKTYLHNQIRVAHAAVHGELGQRLSAVLLHGAQDGLRLEACGLERGAGDVAALGVRGDAEDGAPGVVDPVGREQAAEGGDEGAAAVVLDLLGEGAELGRRVDEAEVVDQELDAGPGDGDAAFEGVHPPALAKVERDRGQEAVGGDDGLGADVVEQEAAGAVGVLGEAGREPLLAHQGGRLVAQAPGDLDAPEGGGGQGAVGLGVRGAHDPGQRDLGAVDAEPVNELRVVVERLEVHEHGPRGVGGIRHVDVAGGAAVELVGQPRVDGAEGEGAALVRLLDLVHVLEEPQQLADGRVRGEGEAAPAGQLAGPDAVLELADQLLGAGVGPDDGPVQGLAGGLVPNDGGLALVGDADGDDLLARVALLLEFLDGAVHASLYGGDELLGVVLMPAGLSFGLESFRKYE</sequence>
<gene>
    <name evidence="2" type="ORF">Trco_003110</name>
</gene>
<accession>A0A9P8QR60</accession>
<evidence type="ECO:0000313" key="3">
    <source>
        <dbReference type="Proteomes" id="UP000827724"/>
    </source>
</evidence>